<dbReference type="AlphaFoldDB" id="A0A846X189"/>
<accession>A0A846X189</accession>
<organism evidence="1 2">
    <name type="scientific">Tsukamurella spumae</name>
    <dbReference type="NCBI Taxonomy" id="44753"/>
    <lineage>
        <taxon>Bacteria</taxon>
        <taxon>Bacillati</taxon>
        <taxon>Actinomycetota</taxon>
        <taxon>Actinomycetes</taxon>
        <taxon>Mycobacteriales</taxon>
        <taxon>Tsukamurellaceae</taxon>
        <taxon>Tsukamurella</taxon>
    </lineage>
</organism>
<evidence type="ECO:0008006" key="3">
    <source>
        <dbReference type="Google" id="ProtNLM"/>
    </source>
</evidence>
<dbReference type="EMBL" id="JAAXOQ010000008">
    <property type="protein sequence ID" value="NKY18346.1"/>
    <property type="molecule type" value="Genomic_DNA"/>
</dbReference>
<evidence type="ECO:0000313" key="2">
    <source>
        <dbReference type="Proteomes" id="UP000582646"/>
    </source>
</evidence>
<protein>
    <recommendedName>
        <fullName evidence="3">PE domain-containing protein</fullName>
    </recommendedName>
</protein>
<name>A0A846X189_9ACTN</name>
<keyword evidence="2" id="KW-1185">Reference proteome</keyword>
<evidence type="ECO:0000313" key="1">
    <source>
        <dbReference type="EMBL" id="NKY18346.1"/>
    </source>
</evidence>
<comment type="caution">
    <text evidence="1">The sequence shown here is derived from an EMBL/GenBank/DDBJ whole genome shotgun (WGS) entry which is preliminary data.</text>
</comment>
<sequence length="77" mass="7909">MSELAAGLKEILNQAVDAHNRLMTVYRDAAAGEGATSSAGGEAPPPSLAILDAAADMNSAYTKLGKLILRLDPDALN</sequence>
<proteinExistence type="predicted"/>
<dbReference type="RefSeq" id="WP_168545395.1">
    <property type="nucleotide sequence ID" value="NZ_BAAAKS010000062.1"/>
</dbReference>
<reference evidence="1 2" key="1">
    <citation type="submission" date="2020-04" db="EMBL/GenBank/DDBJ databases">
        <title>MicrobeNet Type strains.</title>
        <authorList>
            <person name="Nicholson A.C."/>
        </authorList>
    </citation>
    <scope>NUCLEOTIDE SEQUENCE [LARGE SCALE GENOMIC DNA]</scope>
    <source>
        <strain evidence="1 2">DSM 44113</strain>
    </source>
</reference>
<dbReference type="Proteomes" id="UP000582646">
    <property type="component" value="Unassembled WGS sequence"/>
</dbReference>
<gene>
    <name evidence="1" type="ORF">HF999_08175</name>
</gene>